<dbReference type="CDD" id="cd11055">
    <property type="entry name" value="CYP3A-like"/>
    <property type="match status" value="1"/>
</dbReference>
<dbReference type="Gene3D" id="1.10.630.10">
    <property type="entry name" value="Cytochrome P450"/>
    <property type="match status" value="1"/>
</dbReference>
<name>A0A914WJR9_9BILA</name>
<keyword evidence="10" id="KW-0175">Coiled coil</keyword>
<dbReference type="PANTHER" id="PTHR24292:SF102">
    <property type="entry name" value="CYTOCHROME P450 FAMILY-RELATED"/>
    <property type="match status" value="1"/>
</dbReference>
<dbReference type="InterPro" id="IPR036396">
    <property type="entry name" value="Cyt_P450_sf"/>
</dbReference>
<dbReference type="Proteomes" id="UP000887566">
    <property type="component" value="Unplaced"/>
</dbReference>
<sequence length="532" mass="61452">MLPLLALLPLSLFASVAVYYYFWNRSQYFKRREIPGPSPSSVFTGNLKELQKDNAPPLRLVEWEKEYGETYGIFEGGNKTIVTSDLEILQDIFFRKFENFYARKTNPVIPNNPDKHPRVNMFNARGLRWKRLRTITNPTFSASKLKAMEPTMQDSIRALMHQLEQKVDEPFDIYPLIQELTLDVIERTAFGKKETQFGQGPNPFIEILRKFFNPPPITDGYMTSFFASTCEFLAFTTYIFKALILLHPSQFRGFKAILDRLEPTVLARRQEHAAATVGTDGDHKDFIDLFLNAEADEEDIKRMAEERYQDIERKHMKVDKKLTIPEIVGQCFVFLVAGYDTTANTLAYLSYNLAVNENAQNKLIAEIDDFLPTEDDITYESVQNLTYLDWCMKENLRMNPLASFANQRLCMKGCTVGEQKLLVEEGVIVQANVWSIHYNKKIWGEDADIFRPERFDPETLSEPRHPLAWQPFGAGPRICIGMRFALLEAKMTVCHLLKRFRIQKCDKTSLVRTGNLLLGPKDVTVILKKRTY</sequence>
<dbReference type="PRINTS" id="PR00463">
    <property type="entry name" value="EP450I"/>
</dbReference>
<keyword evidence="11" id="KW-1185">Reference proteome</keyword>
<dbReference type="PROSITE" id="PS00086">
    <property type="entry name" value="CYTOCHROME_P450"/>
    <property type="match status" value="1"/>
</dbReference>
<keyword evidence="5 9" id="KW-0560">Oxidoreductase</keyword>
<evidence type="ECO:0000256" key="5">
    <source>
        <dbReference type="ARBA" id="ARBA00023002"/>
    </source>
</evidence>
<reference evidence="12" key="1">
    <citation type="submission" date="2022-11" db="UniProtKB">
        <authorList>
            <consortium name="WormBaseParasite"/>
        </authorList>
    </citation>
    <scope>IDENTIFICATION</scope>
</reference>
<evidence type="ECO:0000256" key="2">
    <source>
        <dbReference type="ARBA" id="ARBA00010617"/>
    </source>
</evidence>
<dbReference type="PRINTS" id="PR00385">
    <property type="entry name" value="P450"/>
</dbReference>
<dbReference type="InterPro" id="IPR002401">
    <property type="entry name" value="Cyt_P450_E_grp-I"/>
</dbReference>
<evidence type="ECO:0000256" key="1">
    <source>
        <dbReference type="ARBA" id="ARBA00001971"/>
    </source>
</evidence>
<keyword evidence="6 8" id="KW-0408">Iron</keyword>
<dbReference type="InterPro" id="IPR050476">
    <property type="entry name" value="Insect_CytP450_Detox"/>
</dbReference>
<evidence type="ECO:0000256" key="4">
    <source>
        <dbReference type="ARBA" id="ARBA00022723"/>
    </source>
</evidence>
<evidence type="ECO:0000256" key="6">
    <source>
        <dbReference type="ARBA" id="ARBA00023004"/>
    </source>
</evidence>
<dbReference type="WBParaSite" id="PSAMB.scaffold4229size15262.g23764.t1">
    <property type="protein sequence ID" value="PSAMB.scaffold4229size15262.g23764.t1"/>
    <property type="gene ID" value="PSAMB.scaffold4229size15262.g23764"/>
</dbReference>
<feature type="coiled-coil region" evidence="10">
    <location>
        <begin position="294"/>
        <end position="321"/>
    </location>
</feature>
<evidence type="ECO:0000256" key="8">
    <source>
        <dbReference type="PIRSR" id="PIRSR602401-1"/>
    </source>
</evidence>
<organism evidence="11 12">
    <name type="scientific">Plectus sambesii</name>
    <dbReference type="NCBI Taxonomy" id="2011161"/>
    <lineage>
        <taxon>Eukaryota</taxon>
        <taxon>Metazoa</taxon>
        <taxon>Ecdysozoa</taxon>
        <taxon>Nematoda</taxon>
        <taxon>Chromadorea</taxon>
        <taxon>Plectida</taxon>
        <taxon>Plectina</taxon>
        <taxon>Plectoidea</taxon>
        <taxon>Plectidae</taxon>
        <taxon>Plectus</taxon>
    </lineage>
</organism>
<evidence type="ECO:0000313" key="11">
    <source>
        <dbReference type="Proteomes" id="UP000887566"/>
    </source>
</evidence>
<dbReference type="PANTHER" id="PTHR24292">
    <property type="entry name" value="CYTOCHROME P450"/>
    <property type="match status" value="1"/>
</dbReference>
<dbReference type="GO" id="GO:0020037">
    <property type="term" value="F:heme binding"/>
    <property type="evidence" value="ECO:0007669"/>
    <property type="project" value="InterPro"/>
</dbReference>
<dbReference type="GO" id="GO:0005506">
    <property type="term" value="F:iron ion binding"/>
    <property type="evidence" value="ECO:0007669"/>
    <property type="project" value="InterPro"/>
</dbReference>
<comment type="cofactor">
    <cofactor evidence="1 8">
        <name>heme</name>
        <dbReference type="ChEBI" id="CHEBI:30413"/>
    </cofactor>
</comment>
<dbReference type="Pfam" id="PF00067">
    <property type="entry name" value="p450"/>
    <property type="match status" value="1"/>
</dbReference>
<protein>
    <submittedName>
        <fullName evidence="12">Cytochrome P450</fullName>
    </submittedName>
</protein>
<proteinExistence type="inferred from homology"/>
<keyword evidence="3 8" id="KW-0349">Heme</keyword>
<keyword evidence="7 9" id="KW-0503">Monooxygenase</keyword>
<evidence type="ECO:0000256" key="10">
    <source>
        <dbReference type="SAM" id="Coils"/>
    </source>
</evidence>
<keyword evidence="4 8" id="KW-0479">Metal-binding</keyword>
<evidence type="ECO:0000256" key="7">
    <source>
        <dbReference type="ARBA" id="ARBA00023033"/>
    </source>
</evidence>
<feature type="binding site" description="axial binding residue" evidence="8">
    <location>
        <position position="479"/>
    </location>
    <ligand>
        <name>heme</name>
        <dbReference type="ChEBI" id="CHEBI:30413"/>
    </ligand>
    <ligandPart>
        <name>Fe</name>
        <dbReference type="ChEBI" id="CHEBI:18248"/>
    </ligandPart>
</feature>
<dbReference type="AlphaFoldDB" id="A0A914WJR9"/>
<dbReference type="FunFam" id="1.10.630.10:FF:000182">
    <property type="entry name" value="Cytochrome P450 3A4"/>
    <property type="match status" value="1"/>
</dbReference>
<evidence type="ECO:0000256" key="9">
    <source>
        <dbReference type="RuleBase" id="RU000461"/>
    </source>
</evidence>
<comment type="similarity">
    <text evidence="2 9">Belongs to the cytochrome P450 family.</text>
</comment>
<dbReference type="InterPro" id="IPR001128">
    <property type="entry name" value="Cyt_P450"/>
</dbReference>
<evidence type="ECO:0000256" key="3">
    <source>
        <dbReference type="ARBA" id="ARBA00022617"/>
    </source>
</evidence>
<dbReference type="GO" id="GO:0004497">
    <property type="term" value="F:monooxygenase activity"/>
    <property type="evidence" value="ECO:0007669"/>
    <property type="project" value="UniProtKB-KW"/>
</dbReference>
<accession>A0A914WJR9</accession>
<evidence type="ECO:0000313" key="12">
    <source>
        <dbReference type="WBParaSite" id="PSAMB.scaffold4229size15262.g23764.t1"/>
    </source>
</evidence>
<dbReference type="InterPro" id="IPR017972">
    <property type="entry name" value="Cyt_P450_CS"/>
</dbReference>
<dbReference type="GO" id="GO:0016705">
    <property type="term" value="F:oxidoreductase activity, acting on paired donors, with incorporation or reduction of molecular oxygen"/>
    <property type="evidence" value="ECO:0007669"/>
    <property type="project" value="InterPro"/>
</dbReference>
<dbReference type="SUPFAM" id="SSF48264">
    <property type="entry name" value="Cytochrome P450"/>
    <property type="match status" value="1"/>
</dbReference>